<dbReference type="InterPro" id="IPR050740">
    <property type="entry name" value="Aldehyde_DH_Superfamily"/>
</dbReference>
<dbReference type="Proteomes" id="UP001333996">
    <property type="component" value="Unassembled WGS sequence"/>
</dbReference>
<dbReference type="InterPro" id="IPR016161">
    <property type="entry name" value="Ald_DH/histidinol_DH"/>
</dbReference>
<feature type="domain" description="Aldehyde dehydrogenase" evidence="2">
    <location>
        <begin position="10"/>
        <end position="283"/>
    </location>
</feature>
<dbReference type="PANTHER" id="PTHR43353:SF3">
    <property type="entry name" value="ALDEHYDE DEHYDROGENASE-RELATED"/>
    <property type="match status" value="1"/>
</dbReference>
<evidence type="ECO:0000259" key="2">
    <source>
        <dbReference type="Pfam" id="PF00171"/>
    </source>
</evidence>
<accession>A0ABU7FVL0</accession>
<name>A0ABU7FVL0_9ACTN</name>
<dbReference type="RefSeq" id="WP_329512509.1">
    <property type="nucleotide sequence ID" value="NZ_BAAAYZ010000267.1"/>
</dbReference>
<dbReference type="Gene3D" id="3.40.309.10">
    <property type="entry name" value="Aldehyde Dehydrogenase, Chain A, domain 2"/>
    <property type="match status" value="1"/>
</dbReference>
<gene>
    <name evidence="3" type="ORF">VXC91_41325</name>
</gene>
<dbReference type="InterPro" id="IPR015590">
    <property type="entry name" value="Aldehyde_DH_dom"/>
</dbReference>
<keyword evidence="4" id="KW-1185">Reference proteome</keyword>
<comment type="caution">
    <text evidence="3">The sequence shown here is derived from an EMBL/GenBank/DDBJ whole genome shotgun (WGS) entry which is preliminary data.</text>
</comment>
<organism evidence="3 4">
    <name type="scientific">Streptomyces chiangmaiensis</name>
    <dbReference type="NCBI Taxonomy" id="766497"/>
    <lineage>
        <taxon>Bacteria</taxon>
        <taxon>Bacillati</taxon>
        <taxon>Actinomycetota</taxon>
        <taxon>Actinomycetes</taxon>
        <taxon>Kitasatosporales</taxon>
        <taxon>Streptomycetaceae</taxon>
        <taxon>Streptomyces</taxon>
    </lineage>
</organism>
<reference evidence="3" key="1">
    <citation type="submission" date="2024-01" db="EMBL/GenBank/DDBJ databases">
        <title>First draft genome sequence data of TA4-1, the type strain of Gram-positive actinobacterium Streptomyces chiangmaiensis.</title>
        <authorList>
            <person name="Yasawong M."/>
            <person name="Nantapong N."/>
        </authorList>
    </citation>
    <scope>NUCLEOTIDE SEQUENCE</scope>
    <source>
        <strain evidence="3">TA4-1</strain>
    </source>
</reference>
<proteinExistence type="predicted"/>
<dbReference type="EMBL" id="JAYWVC010000323">
    <property type="protein sequence ID" value="MED7828152.1"/>
    <property type="molecule type" value="Genomic_DNA"/>
</dbReference>
<keyword evidence="1" id="KW-0560">Oxidoreductase</keyword>
<dbReference type="InterPro" id="IPR016162">
    <property type="entry name" value="Ald_DH_N"/>
</dbReference>
<evidence type="ECO:0000256" key="1">
    <source>
        <dbReference type="ARBA" id="ARBA00023002"/>
    </source>
</evidence>
<evidence type="ECO:0000313" key="4">
    <source>
        <dbReference type="Proteomes" id="UP001333996"/>
    </source>
</evidence>
<dbReference type="SUPFAM" id="SSF53720">
    <property type="entry name" value="ALDH-like"/>
    <property type="match status" value="1"/>
</dbReference>
<dbReference type="Gene3D" id="3.40.605.10">
    <property type="entry name" value="Aldehyde Dehydrogenase, Chain A, domain 1"/>
    <property type="match status" value="1"/>
</dbReference>
<sequence>MNNPSLVSADTTADELEAILSTAQEAARALRDSAGGERASWLRAVGAAIDEERAELLDLAVAESHLDRTALDGEVKRTVFQLEHLAQAAESGELLRVLAEPADADYPVAARPDLVQAMMPLGPVLVFTASNFPFAFSVAGNDFASAVAAGCPVVVKANPGHPALSALTAEIVATALAKAGAPKGTFAHIQGVEPGVAALRDTRIKACGFTGSLAGGRALFDIAVGRPDPIPFYGELGSLNPVFVTPAAAAARAEEIAAGFVASVSFRGGQLCTKPGVLIAPENSGILDAAATALAGLEPVTLLTDRITGAYTEGTKSLSGLPGARVVAGSGGTSPTLVSIPPASVLATVGGGIEECFGPAAVVIEYRDTAEIGAIARSLGPSLTATIHGESADAVAASLVDQLSSLAGRVIWNGWPTGVSVTRALHHGGPFPATTSPTYGSIGVGSAQRWLRPVTYQNWPVELLPREVRARVLPAAE</sequence>
<protein>
    <submittedName>
        <fullName evidence="3">Aldehyde dehydrogenase family protein</fullName>
    </submittedName>
</protein>
<evidence type="ECO:0000313" key="3">
    <source>
        <dbReference type="EMBL" id="MED7828152.1"/>
    </source>
</evidence>
<dbReference type="InterPro" id="IPR016163">
    <property type="entry name" value="Ald_DH_C"/>
</dbReference>
<dbReference type="Pfam" id="PF00171">
    <property type="entry name" value="Aldedh"/>
    <property type="match status" value="1"/>
</dbReference>
<dbReference type="PANTHER" id="PTHR43353">
    <property type="entry name" value="SUCCINATE-SEMIALDEHYDE DEHYDROGENASE, MITOCHONDRIAL"/>
    <property type="match status" value="1"/>
</dbReference>